<organism evidence="1 2">
    <name type="scientific">Caerostris extrusa</name>
    <name type="common">Bark spider</name>
    <name type="synonym">Caerostris bankana</name>
    <dbReference type="NCBI Taxonomy" id="172846"/>
    <lineage>
        <taxon>Eukaryota</taxon>
        <taxon>Metazoa</taxon>
        <taxon>Ecdysozoa</taxon>
        <taxon>Arthropoda</taxon>
        <taxon>Chelicerata</taxon>
        <taxon>Arachnida</taxon>
        <taxon>Araneae</taxon>
        <taxon>Araneomorphae</taxon>
        <taxon>Entelegynae</taxon>
        <taxon>Araneoidea</taxon>
        <taxon>Araneidae</taxon>
        <taxon>Caerostris</taxon>
    </lineage>
</organism>
<proteinExistence type="predicted"/>
<gene>
    <name evidence="1" type="ORF">CEXT_553441</name>
</gene>
<dbReference type="AlphaFoldDB" id="A0AAV4MBA8"/>
<reference evidence="1 2" key="1">
    <citation type="submission" date="2021-06" db="EMBL/GenBank/DDBJ databases">
        <title>Caerostris extrusa draft genome.</title>
        <authorList>
            <person name="Kono N."/>
            <person name="Arakawa K."/>
        </authorList>
    </citation>
    <scope>NUCLEOTIDE SEQUENCE [LARGE SCALE GENOMIC DNA]</scope>
</reference>
<dbReference type="EMBL" id="BPLR01019578">
    <property type="protein sequence ID" value="GIX69351.1"/>
    <property type="molecule type" value="Genomic_DNA"/>
</dbReference>
<accession>A0AAV4MBA8</accession>
<keyword evidence="2" id="KW-1185">Reference proteome</keyword>
<evidence type="ECO:0000313" key="2">
    <source>
        <dbReference type="Proteomes" id="UP001054945"/>
    </source>
</evidence>
<protein>
    <submittedName>
        <fullName evidence="1">Uncharacterized protein</fullName>
    </submittedName>
</protein>
<name>A0AAV4MBA8_CAEEX</name>
<comment type="caution">
    <text evidence="1">The sequence shown here is derived from an EMBL/GenBank/DDBJ whole genome shotgun (WGS) entry which is preliminary data.</text>
</comment>
<dbReference type="Proteomes" id="UP001054945">
    <property type="component" value="Unassembled WGS sequence"/>
</dbReference>
<evidence type="ECO:0000313" key="1">
    <source>
        <dbReference type="EMBL" id="GIX69351.1"/>
    </source>
</evidence>
<sequence length="149" mass="17446">MEIKSRDCMQLDITQQYTRFELRELLNKESQISLLSIIRSRELTLEDWFTHLQQRPVPKPSFCYGISGPLLYPITLQSPPFPHLVKLSNLNKFEQWLSKFPRPGVSHWRFRGPKWNRATLKCSGFLGYYGSEVYVTNSCLAPVLHVFVI</sequence>